<dbReference type="InterPro" id="IPR018222">
    <property type="entry name" value="Nuclear_transport_factor_2_euk"/>
</dbReference>
<dbReference type="InterPro" id="IPR045875">
    <property type="entry name" value="NTF2"/>
</dbReference>
<dbReference type="AlphaFoldDB" id="A0AAV5AF03"/>
<evidence type="ECO:0000313" key="2">
    <source>
        <dbReference type="EMBL" id="GJJ13214.1"/>
    </source>
</evidence>
<gene>
    <name evidence="2" type="ORF">Clacol_007465</name>
</gene>
<dbReference type="Pfam" id="PF02136">
    <property type="entry name" value="NTF2"/>
    <property type="match status" value="1"/>
</dbReference>
<proteinExistence type="predicted"/>
<dbReference type="PROSITE" id="PS50177">
    <property type="entry name" value="NTF2_DOMAIN"/>
    <property type="match status" value="1"/>
</dbReference>
<dbReference type="InterPro" id="IPR002075">
    <property type="entry name" value="NTF2_dom"/>
</dbReference>
<evidence type="ECO:0000259" key="1">
    <source>
        <dbReference type="PROSITE" id="PS50177"/>
    </source>
</evidence>
<evidence type="ECO:0000313" key="3">
    <source>
        <dbReference type="Proteomes" id="UP001050691"/>
    </source>
</evidence>
<protein>
    <recommendedName>
        <fullName evidence="1">NTF2 domain-containing protein</fullName>
    </recommendedName>
</protein>
<reference evidence="2" key="1">
    <citation type="submission" date="2021-10" db="EMBL/GenBank/DDBJ databases">
        <title>De novo Genome Assembly of Clathrus columnatus (Basidiomycota, Fungi) Using Illumina and Nanopore Sequence Data.</title>
        <authorList>
            <person name="Ogiso-Tanaka E."/>
            <person name="Itagaki H."/>
            <person name="Hosoya T."/>
            <person name="Hosaka K."/>
        </authorList>
    </citation>
    <scope>NUCLEOTIDE SEQUENCE</scope>
    <source>
        <strain evidence="2">MO-923</strain>
    </source>
</reference>
<accession>A0AAV5AF03</accession>
<organism evidence="2 3">
    <name type="scientific">Clathrus columnatus</name>
    <dbReference type="NCBI Taxonomy" id="1419009"/>
    <lineage>
        <taxon>Eukaryota</taxon>
        <taxon>Fungi</taxon>
        <taxon>Dikarya</taxon>
        <taxon>Basidiomycota</taxon>
        <taxon>Agaricomycotina</taxon>
        <taxon>Agaricomycetes</taxon>
        <taxon>Phallomycetidae</taxon>
        <taxon>Phallales</taxon>
        <taxon>Clathraceae</taxon>
        <taxon>Clathrus</taxon>
    </lineage>
</organism>
<keyword evidence="3" id="KW-1185">Reference proteome</keyword>
<dbReference type="Gene3D" id="3.10.450.50">
    <property type="match status" value="1"/>
</dbReference>
<dbReference type="SUPFAM" id="SSF54427">
    <property type="entry name" value="NTF2-like"/>
    <property type="match status" value="1"/>
</dbReference>
<dbReference type="GO" id="GO:0006913">
    <property type="term" value="P:nucleocytoplasmic transport"/>
    <property type="evidence" value="ECO:0007669"/>
    <property type="project" value="InterPro"/>
</dbReference>
<dbReference type="EMBL" id="BPWL01000008">
    <property type="protein sequence ID" value="GJJ13214.1"/>
    <property type="molecule type" value="Genomic_DNA"/>
</dbReference>
<comment type="caution">
    <text evidence="2">The sequence shown here is derived from an EMBL/GenBank/DDBJ whole genome shotgun (WGS) entry which is preliminary data.</text>
</comment>
<dbReference type="Proteomes" id="UP001050691">
    <property type="component" value="Unassembled WGS sequence"/>
</dbReference>
<name>A0AAV5AF03_9AGAM</name>
<dbReference type="InterPro" id="IPR032710">
    <property type="entry name" value="NTF2-like_dom_sf"/>
</dbReference>
<feature type="domain" description="NTF2" evidence="1">
    <location>
        <begin position="20"/>
        <end position="163"/>
    </location>
</feature>
<sequence length="165" mass="17499">MITLTTSELYIASVEIANRGADEFLRVYYATYDSAQRAEGVVKFYRETSHLTYNGTTVTGPEGIKTPLIFNDTPLAATSPPALLITVSGLVSHGPGATASATGGTESITSTTSAGVSNTATAGQSKLASRNVDAQPRVFSQTFVLMKSEAEDKYYVASDHFRFVG</sequence>
<dbReference type="PANTHER" id="PTHR12612">
    <property type="entry name" value="NUCLEAR TRANSPORT FACTOR 2"/>
    <property type="match status" value="1"/>
</dbReference>